<comment type="catalytic activity">
    <reaction evidence="1">
        <text>a 4-O-methyl-thymidine in DNA + L-cysteinyl-[protein] = a thymidine in DNA + S-methyl-L-cysteinyl-[protein]</text>
        <dbReference type="Rhea" id="RHEA:53428"/>
        <dbReference type="Rhea" id="RHEA-COMP:10131"/>
        <dbReference type="Rhea" id="RHEA-COMP:10132"/>
        <dbReference type="Rhea" id="RHEA-COMP:13555"/>
        <dbReference type="Rhea" id="RHEA-COMP:13556"/>
        <dbReference type="ChEBI" id="CHEBI:29950"/>
        <dbReference type="ChEBI" id="CHEBI:82612"/>
        <dbReference type="ChEBI" id="CHEBI:137386"/>
        <dbReference type="ChEBI" id="CHEBI:137387"/>
        <dbReference type="EC" id="2.1.1.63"/>
    </reaction>
</comment>
<evidence type="ECO:0000313" key="11">
    <source>
        <dbReference type="Proteomes" id="UP000316674"/>
    </source>
</evidence>
<sequence>MMRIAQYNIRYTQCDMLNAGVGRVVLKYFLAMKLDTFWAAGEAEREKVVRISLFCRKSNLYAYLKTRRDGIAKSSALLECLKKDLLSYVQGKKISFINYPLKMDNYSSFFIRIWTLTQEIPYGELRSYKWLSERAGTKGYRAVGAALARNPFPILVPCHRVIKKNGNLGGYSAGLKIKKKLLQIEGTFIS</sequence>
<name>A0A523ZIA8_UNCAE</name>
<evidence type="ECO:0000256" key="4">
    <source>
        <dbReference type="ARBA" id="ARBA00022603"/>
    </source>
</evidence>
<dbReference type="InterPro" id="IPR036217">
    <property type="entry name" value="MethylDNA_cys_MeTrfase_DNAb"/>
</dbReference>
<dbReference type="InterPro" id="IPR014048">
    <property type="entry name" value="MethylDNA_cys_MeTrfase_DNA-bd"/>
</dbReference>
<evidence type="ECO:0000259" key="9">
    <source>
        <dbReference type="Pfam" id="PF01035"/>
    </source>
</evidence>
<dbReference type="EMBL" id="SOHY01000044">
    <property type="protein sequence ID" value="TEU03521.1"/>
    <property type="molecule type" value="Genomic_DNA"/>
</dbReference>
<reference evidence="10 11" key="1">
    <citation type="submission" date="2019-03" db="EMBL/GenBank/DDBJ databases">
        <title>Metabolic potential of uncultured bacteria and archaea associated with petroleum seepage in deep-sea sediments.</title>
        <authorList>
            <person name="Dong X."/>
            <person name="Hubert C."/>
        </authorList>
    </citation>
    <scope>NUCLEOTIDE SEQUENCE [LARGE SCALE GENOMIC DNA]</scope>
    <source>
        <strain evidence="10">E26_bin6</strain>
    </source>
</reference>
<dbReference type="PANTHER" id="PTHR10815">
    <property type="entry name" value="METHYLATED-DNA--PROTEIN-CYSTEINE METHYLTRANSFERASE"/>
    <property type="match status" value="1"/>
</dbReference>
<dbReference type="PANTHER" id="PTHR10815:SF5">
    <property type="entry name" value="METHYLATED-DNA--PROTEIN-CYSTEINE METHYLTRANSFERASE"/>
    <property type="match status" value="1"/>
</dbReference>
<evidence type="ECO:0000256" key="2">
    <source>
        <dbReference type="ARBA" id="ARBA00008711"/>
    </source>
</evidence>
<keyword evidence="6" id="KW-0227">DNA damage</keyword>
<dbReference type="AlphaFoldDB" id="A0A523ZIA8"/>
<dbReference type="InterPro" id="IPR036388">
    <property type="entry name" value="WH-like_DNA-bd_sf"/>
</dbReference>
<dbReference type="NCBIfam" id="TIGR00589">
    <property type="entry name" value="ogt"/>
    <property type="match status" value="1"/>
</dbReference>
<dbReference type="Proteomes" id="UP000316674">
    <property type="component" value="Unassembled WGS sequence"/>
</dbReference>
<evidence type="ECO:0000256" key="8">
    <source>
        <dbReference type="ARBA" id="ARBA00049348"/>
    </source>
</evidence>
<accession>A0A523ZIA8</accession>
<dbReference type="Gene3D" id="1.10.10.10">
    <property type="entry name" value="Winged helix-like DNA-binding domain superfamily/Winged helix DNA-binding domain"/>
    <property type="match status" value="1"/>
</dbReference>
<organism evidence="10 11">
    <name type="scientific">Aerophobetes bacterium</name>
    <dbReference type="NCBI Taxonomy" id="2030807"/>
    <lineage>
        <taxon>Bacteria</taxon>
        <taxon>Candidatus Aerophobota</taxon>
    </lineage>
</organism>
<dbReference type="PROSITE" id="PS00374">
    <property type="entry name" value="MGMT"/>
    <property type="match status" value="1"/>
</dbReference>
<dbReference type="GO" id="GO:0003908">
    <property type="term" value="F:methylated-DNA-[protein]-cysteine S-methyltransferase activity"/>
    <property type="evidence" value="ECO:0007669"/>
    <property type="project" value="UniProtKB-EC"/>
</dbReference>
<dbReference type="CDD" id="cd06445">
    <property type="entry name" value="ATase"/>
    <property type="match status" value="1"/>
</dbReference>
<dbReference type="SUPFAM" id="SSF46767">
    <property type="entry name" value="Methylated DNA-protein cysteine methyltransferase, C-terminal domain"/>
    <property type="match status" value="1"/>
</dbReference>
<protein>
    <recommendedName>
        <fullName evidence="3">methylated-DNA--[protein]-cysteine S-methyltransferase</fullName>
        <ecNumber evidence="3">2.1.1.63</ecNumber>
    </recommendedName>
</protein>
<keyword evidence="4" id="KW-0489">Methyltransferase</keyword>
<dbReference type="GO" id="GO:0006281">
    <property type="term" value="P:DNA repair"/>
    <property type="evidence" value="ECO:0007669"/>
    <property type="project" value="UniProtKB-KW"/>
</dbReference>
<evidence type="ECO:0000256" key="1">
    <source>
        <dbReference type="ARBA" id="ARBA00001286"/>
    </source>
</evidence>
<gene>
    <name evidence="10" type="ORF">E3I16_00710</name>
</gene>
<proteinExistence type="inferred from homology"/>
<keyword evidence="5" id="KW-0808">Transferase</keyword>
<keyword evidence="7" id="KW-0234">DNA repair</keyword>
<dbReference type="Pfam" id="PF01035">
    <property type="entry name" value="DNA_binding_1"/>
    <property type="match status" value="1"/>
</dbReference>
<dbReference type="GO" id="GO:0032259">
    <property type="term" value="P:methylation"/>
    <property type="evidence" value="ECO:0007669"/>
    <property type="project" value="UniProtKB-KW"/>
</dbReference>
<evidence type="ECO:0000256" key="7">
    <source>
        <dbReference type="ARBA" id="ARBA00023204"/>
    </source>
</evidence>
<evidence type="ECO:0000256" key="5">
    <source>
        <dbReference type="ARBA" id="ARBA00022679"/>
    </source>
</evidence>
<evidence type="ECO:0000256" key="3">
    <source>
        <dbReference type="ARBA" id="ARBA00011918"/>
    </source>
</evidence>
<dbReference type="EC" id="2.1.1.63" evidence="3"/>
<comment type="catalytic activity">
    <reaction evidence="8">
        <text>a 6-O-methyl-2'-deoxyguanosine in DNA + L-cysteinyl-[protein] = S-methyl-L-cysteinyl-[protein] + a 2'-deoxyguanosine in DNA</text>
        <dbReference type="Rhea" id="RHEA:24000"/>
        <dbReference type="Rhea" id="RHEA-COMP:10131"/>
        <dbReference type="Rhea" id="RHEA-COMP:10132"/>
        <dbReference type="Rhea" id="RHEA-COMP:11367"/>
        <dbReference type="Rhea" id="RHEA-COMP:11368"/>
        <dbReference type="ChEBI" id="CHEBI:29950"/>
        <dbReference type="ChEBI" id="CHEBI:82612"/>
        <dbReference type="ChEBI" id="CHEBI:85445"/>
        <dbReference type="ChEBI" id="CHEBI:85448"/>
        <dbReference type="EC" id="2.1.1.63"/>
    </reaction>
</comment>
<dbReference type="FunFam" id="1.10.10.10:FF:000214">
    <property type="entry name" value="Methylated-DNA--protein-cysteine methyltransferase"/>
    <property type="match status" value="1"/>
</dbReference>
<evidence type="ECO:0000313" key="10">
    <source>
        <dbReference type="EMBL" id="TEU03521.1"/>
    </source>
</evidence>
<dbReference type="InterPro" id="IPR001497">
    <property type="entry name" value="MethylDNA_cys_MeTrfase_AS"/>
</dbReference>
<comment type="caution">
    <text evidence="10">The sequence shown here is derived from an EMBL/GenBank/DDBJ whole genome shotgun (WGS) entry which is preliminary data.</text>
</comment>
<evidence type="ECO:0000256" key="6">
    <source>
        <dbReference type="ARBA" id="ARBA00022763"/>
    </source>
</evidence>
<comment type="similarity">
    <text evidence="2">Belongs to the MGMT family.</text>
</comment>
<feature type="domain" description="Methylated-DNA-[protein]-cysteine S-methyltransferase DNA binding" evidence="9">
    <location>
        <begin position="109"/>
        <end position="186"/>
    </location>
</feature>